<dbReference type="InterPro" id="IPR050708">
    <property type="entry name" value="T6SS_VgrG/RHS"/>
</dbReference>
<organism evidence="5 6">
    <name type="scientific">Pendulispora rubella</name>
    <dbReference type="NCBI Taxonomy" id="2741070"/>
    <lineage>
        <taxon>Bacteria</taxon>
        <taxon>Pseudomonadati</taxon>
        <taxon>Myxococcota</taxon>
        <taxon>Myxococcia</taxon>
        <taxon>Myxococcales</taxon>
        <taxon>Sorangiineae</taxon>
        <taxon>Pendulisporaceae</taxon>
        <taxon>Pendulispora</taxon>
    </lineage>
</organism>
<dbReference type="PRINTS" id="PR00394">
    <property type="entry name" value="RHSPROTEIN"/>
</dbReference>
<evidence type="ECO:0000313" key="6">
    <source>
        <dbReference type="Proteomes" id="UP001374803"/>
    </source>
</evidence>
<feature type="region of interest" description="Disordered" evidence="2">
    <location>
        <begin position="341"/>
        <end position="364"/>
    </location>
</feature>
<evidence type="ECO:0000313" key="5">
    <source>
        <dbReference type="EMBL" id="WXB01501.1"/>
    </source>
</evidence>
<reference evidence="5" key="1">
    <citation type="submission" date="2021-12" db="EMBL/GenBank/DDBJ databases">
        <title>Discovery of the Pendulisporaceae a myxobacterial family with distinct sporulation behavior and unique specialized metabolism.</title>
        <authorList>
            <person name="Garcia R."/>
            <person name="Popoff A."/>
            <person name="Bader C.D."/>
            <person name="Loehr J."/>
            <person name="Walesch S."/>
            <person name="Walt C."/>
            <person name="Boldt J."/>
            <person name="Bunk B."/>
            <person name="Haeckl F.J.F.P.J."/>
            <person name="Gunesch A.P."/>
            <person name="Birkelbach J."/>
            <person name="Nuebel U."/>
            <person name="Pietschmann T."/>
            <person name="Bach T."/>
            <person name="Mueller R."/>
        </authorList>
    </citation>
    <scope>NUCLEOTIDE SEQUENCE</scope>
    <source>
        <strain evidence="5">MSr11367</strain>
    </source>
</reference>
<keyword evidence="6" id="KW-1185">Reference proteome</keyword>
<evidence type="ECO:0000259" key="4">
    <source>
        <dbReference type="Pfam" id="PF25023"/>
    </source>
</evidence>
<feature type="compositionally biased region" description="Basic and acidic residues" evidence="2">
    <location>
        <begin position="341"/>
        <end position="351"/>
    </location>
</feature>
<protein>
    <submittedName>
        <fullName evidence="5">DUF6531 domain-containing protein</fullName>
    </submittedName>
</protein>
<feature type="compositionally biased region" description="Basic and acidic residues" evidence="2">
    <location>
        <begin position="1081"/>
        <end position="1109"/>
    </location>
</feature>
<accession>A0ABZ2KVA3</accession>
<keyword evidence="1" id="KW-0677">Repeat</keyword>
<dbReference type="InterPro" id="IPR056823">
    <property type="entry name" value="TEN-like_YD-shell"/>
</dbReference>
<feature type="compositionally biased region" description="Polar residues" evidence="2">
    <location>
        <begin position="1146"/>
        <end position="1157"/>
    </location>
</feature>
<feature type="domain" description="Teneurin-like YD-shell" evidence="4">
    <location>
        <begin position="214"/>
        <end position="354"/>
    </location>
</feature>
<proteinExistence type="predicted"/>
<feature type="compositionally biased region" description="Basic and acidic residues" evidence="2">
    <location>
        <begin position="1119"/>
        <end position="1132"/>
    </location>
</feature>
<evidence type="ECO:0000259" key="3">
    <source>
        <dbReference type="Pfam" id="PF20148"/>
    </source>
</evidence>
<name>A0ABZ2KVA3_9BACT</name>
<feature type="region of interest" description="Disordered" evidence="2">
    <location>
        <begin position="1060"/>
        <end position="1185"/>
    </location>
</feature>
<dbReference type="Pfam" id="PF20148">
    <property type="entry name" value="DUF6531"/>
    <property type="match status" value="1"/>
</dbReference>
<dbReference type="RefSeq" id="WP_394831116.1">
    <property type="nucleotide sequence ID" value="NZ_CP089929.1"/>
</dbReference>
<dbReference type="InterPro" id="IPR006530">
    <property type="entry name" value="YD"/>
</dbReference>
<gene>
    <name evidence="5" type="ORF">LVJ94_31850</name>
</gene>
<dbReference type="Pfam" id="PF25023">
    <property type="entry name" value="TEN_YD-shell"/>
    <property type="match status" value="2"/>
</dbReference>
<feature type="compositionally biased region" description="Basic and acidic residues" evidence="2">
    <location>
        <begin position="1165"/>
        <end position="1175"/>
    </location>
</feature>
<sequence length="1207" mass="135730">MGCANRFRREDAARFVGDPVDVITGAITDSTFDFRLEAPFPFEFVRHYSSANHAENRGLGWGHRHDFDHELRFTYNNTVGYVAADGRRISFPMLGADGTRVARYGYQLERVQSNWYRVHLPDEEQGILEFELWRPDWPARLAAISHEKGTTRLFYDGTTGLLTSVVDALGRTTRIDWVTIPDPRTGRPRPHIAQFTLLPSPASPTEEFLLSYHYDAHGHLLGGTDRYRNTFSFAYDQHSRMTKLVDRRGYSFYYSYDSNGRCVHSTAEDGVEEVKLEYLQGATIVTLADGGHWVYEHHDGYLSRIIDPYGGEHRRELDDDGQLCAEIDEAGRQFEIVRDDTGKAVGRRDSTGHVWPMGQSPREPEHYVASNAREWEYGTLLPEDHGLPIRRYLEVDRLPAFVIDALTPPATGTMSVDFADRWNETEVKDLQGVSLRTERHDNTRRSWSYDVSANRTRFTDFDGSTWRWSITSWNRPHQIINPVGATTEVVHSRRLLPLRIVDAGGLTTDYGYDLKNRLAGVMRDGVVHETYRYDERDELAEKFDGRGKNLLRYERANDGRQVTLRLASGERHQLVYTHARRLAGAVVEAADGTRDTYGFEYDISGRTTREDRNGEGVRRRFVEGELDEIRVLNKFGTKYVRGHRNTVYVIDPTGAKHAVQTCHGGVVRRRMSNGITEVAQYHPKGYCLAKIAFTSNGHRWSRLYERSGEGDVRAIHDSARGTHHFAYDAAHRLVGETAPNGQTNTFKYTQSSTLVEAPGLSRATLARQRLLEANGSRFEYDHRDSLSARHTPSGTFRLTHDSLDQLTHVDGPSFAWSARYDVLGRRTETTFNGAKTTFYWDGDRLAAEVLPDKRLRVYVYVDELALIPLMFVDYASTAADPSSGVRYFVFSNHLGAPEVVQNDAGEVVWRGRYAAYGTVHVEVGHDFHQPLRWPGHYFDVATGLHYVRFRYYSPELGQFLESDPQGIRGGFNLYGYGSGNPLRNVDVRGLADQPCPATPPAEPEKKGKPVTQDSHLPDSPDAPAKKRPAFPNLKRGGGKTDAHADRVARAMAEVQPAIKRKRSVTVIEHADGSVSFGMSGKDPERASQAKQVERHLNEQEKGKPPEQRTKFRAASNDVDASRLKDGPDDAPKKGQCSEPAAAQAAGESNSPPESYQTIWAGPEKSFPEAHKRDEPSTPGGYKKMEPCGTCQCNGGEYTTISSAGGAK</sequence>
<dbReference type="PANTHER" id="PTHR32305">
    <property type="match status" value="1"/>
</dbReference>
<dbReference type="Gene3D" id="2.180.10.10">
    <property type="entry name" value="RHS repeat-associated core"/>
    <property type="match status" value="2"/>
</dbReference>
<dbReference type="NCBIfam" id="TIGR03696">
    <property type="entry name" value="Rhs_assc_core"/>
    <property type="match status" value="1"/>
</dbReference>
<dbReference type="EMBL" id="CP089983">
    <property type="protein sequence ID" value="WXB01501.1"/>
    <property type="molecule type" value="Genomic_DNA"/>
</dbReference>
<feature type="domain" description="DUF6531" evidence="3">
    <location>
        <begin position="17"/>
        <end position="91"/>
    </location>
</feature>
<dbReference type="InterPro" id="IPR045351">
    <property type="entry name" value="DUF6531"/>
</dbReference>
<evidence type="ECO:0000256" key="2">
    <source>
        <dbReference type="SAM" id="MobiDB-lite"/>
    </source>
</evidence>
<dbReference type="InterPro" id="IPR022385">
    <property type="entry name" value="Rhs_assc_core"/>
</dbReference>
<dbReference type="Proteomes" id="UP001374803">
    <property type="component" value="Chromosome"/>
</dbReference>
<feature type="domain" description="Teneurin-like YD-shell" evidence="4">
    <location>
        <begin position="716"/>
        <end position="963"/>
    </location>
</feature>
<dbReference type="NCBIfam" id="TIGR01643">
    <property type="entry name" value="YD_repeat_2x"/>
    <property type="match status" value="1"/>
</dbReference>
<evidence type="ECO:0000256" key="1">
    <source>
        <dbReference type="ARBA" id="ARBA00022737"/>
    </source>
</evidence>
<feature type="region of interest" description="Disordered" evidence="2">
    <location>
        <begin position="985"/>
        <end position="1045"/>
    </location>
</feature>
<dbReference type="PANTHER" id="PTHR32305:SF15">
    <property type="entry name" value="PROTEIN RHSA-RELATED"/>
    <property type="match status" value="1"/>
</dbReference>